<keyword evidence="10" id="KW-0472">Membrane</keyword>
<evidence type="ECO:0000256" key="9">
    <source>
        <dbReference type="ARBA" id="ARBA00022990"/>
    </source>
</evidence>
<evidence type="ECO:0000256" key="13">
    <source>
        <dbReference type="SAM" id="MobiDB-lite"/>
    </source>
</evidence>
<evidence type="ECO:0000256" key="12">
    <source>
        <dbReference type="ARBA" id="ARBA00045620"/>
    </source>
</evidence>
<dbReference type="Gene3D" id="1.20.1270.60">
    <property type="entry name" value="Arfaptin homology (AH) domain/BAR domain"/>
    <property type="match status" value="1"/>
</dbReference>
<comment type="caution">
    <text evidence="15">The sequence shown here is derived from an EMBL/GenBank/DDBJ whole genome shotgun (WGS) entry which is preliminary data.</text>
</comment>
<dbReference type="InterPro" id="IPR015404">
    <property type="entry name" value="Vps5_C"/>
</dbReference>
<dbReference type="GO" id="GO:0031901">
    <property type="term" value="C:early endosome membrane"/>
    <property type="evidence" value="ECO:0007669"/>
    <property type="project" value="UniProtKB-SubCell"/>
</dbReference>
<dbReference type="Pfam" id="PF09325">
    <property type="entry name" value="Vps5"/>
    <property type="match status" value="1"/>
</dbReference>
<protein>
    <recommendedName>
        <fullName evidence="4">Sorting nexin-2</fullName>
    </recommendedName>
</protein>
<evidence type="ECO:0000256" key="5">
    <source>
        <dbReference type="ARBA" id="ARBA00022448"/>
    </source>
</evidence>
<dbReference type="PANTHER" id="PTHR10555:SF170">
    <property type="entry name" value="FI18122P1"/>
    <property type="match status" value="1"/>
</dbReference>
<dbReference type="PROSITE" id="PS50195">
    <property type="entry name" value="PX"/>
    <property type="match status" value="1"/>
</dbReference>
<comment type="similarity">
    <text evidence="3">Belongs to the sorting nexin family.</text>
</comment>
<dbReference type="CDD" id="cd06859">
    <property type="entry name" value="PX_SNX1_2_like"/>
    <property type="match status" value="1"/>
</dbReference>
<evidence type="ECO:0000256" key="4">
    <source>
        <dbReference type="ARBA" id="ARBA00020435"/>
    </source>
</evidence>
<evidence type="ECO:0000256" key="8">
    <source>
        <dbReference type="ARBA" id="ARBA00022927"/>
    </source>
</evidence>
<dbReference type="InterPro" id="IPR027267">
    <property type="entry name" value="AH/BAR_dom_sf"/>
</dbReference>
<comment type="subcellular location">
    <subcellularLocation>
        <location evidence="1">Cell projection</location>
    </subcellularLocation>
    <subcellularLocation>
        <location evidence="2">Early endosome membrane</location>
        <topology evidence="2">Peripheral membrane protein</topology>
        <orientation evidence="2">Cytoplasmic side</orientation>
    </subcellularLocation>
</comment>
<feature type="domain" description="PX" evidence="14">
    <location>
        <begin position="148"/>
        <end position="276"/>
    </location>
</feature>
<evidence type="ECO:0000256" key="6">
    <source>
        <dbReference type="ARBA" id="ARBA00022553"/>
    </source>
</evidence>
<organism evidence="15 16">
    <name type="scientific">Leptotrombidium deliense</name>
    <dbReference type="NCBI Taxonomy" id="299467"/>
    <lineage>
        <taxon>Eukaryota</taxon>
        <taxon>Metazoa</taxon>
        <taxon>Ecdysozoa</taxon>
        <taxon>Arthropoda</taxon>
        <taxon>Chelicerata</taxon>
        <taxon>Arachnida</taxon>
        <taxon>Acari</taxon>
        <taxon>Acariformes</taxon>
        <taxon>Trombidiformes</taxon>
        <taxon>Prostigmata</taxon>
        <taxon>Anystina</taxon>
        <taxon>Parasitengona</taxon>
        <taxon>Trombiculoidea</taxon>
        <taxon>Trombiculidae</taxon>
        <taxon>Leptotrombidium</taxon>
    </lineage>
</organism>
<keyword evidence="16" id="KW-1185">Reference proteome</keyword>
<keyword evidence="9" id="KW-0007">Acetylation</keyword>
<feature type="compositionally biased region" description="Polar residues" evidence="13">
    <location>
        <begin position="113"/>
        <end position="123"/>
    </location>
</feature>
<dbReference type="GO" id="GO:0034498">
    <property type="term" value="P:early endosome to Golgi transport"/>
    <property type="evidence" value="ECO:0007669"/>
    <property type="project" value="TreeGrafter"/>
</dbReference>
<accession>A0A443SJG2</accession>
<dbReference type="PANTHER" id="PTHR10555">
    <property type="entry name" value="SORTING NEXIN"/>
    <property type="match status" value="1"/>
</dbReference>
<reference evidence="15 16" key="1">
    <citation type="journal article" date="2018" name="Gigascience">
        <title>Genomes of trombidid mites reveal novel predicted allergens and laterally-transferred genes associated with secondary metabolism.</title>
        <authorList>
            <person name="Dong X."/>
            <person name="Chaisiri K."/>
            <person name="Xia D."/>
            <person name="Armstrong S.D."/>
            <person name="Fang Y."/>
            <person name="Donnelly M.J."/>
            <person name="Kadowaki T."/>
            <person name="McGarry J.W."/>
            <person name="Darby A.C."/>
            <person name="Makepeace B.L."/>
        </authorList>
    </citation>
    <scope>NUCLEOTIDE SEQUENCE [LARGE SCALE GENOMIC DNA]</scope>
    <source>
        <strain evidence="15">UoL-UT</strain>
    </source>
</reference>
<feature type="compositionally biased region" description="Acidic residues" evidence="13">
    <location>
        <begin position="65"/>
        <end position="74"/>
    </location>
</feature>
<dbReference type="GO" id="GO:0015031">
    <property type="term" value="P:protein transport"/>
    <property type="evidence" value="ECO:0007669"/>
    <property type="project" value="UniProtKB-KW"/>
</dbReference>
<dbReference type="InterPro" id="IPR001683">
    <property type="entry name" value="PX_dom"/>
</dbReference>
<dbReference type="SUPFAM" id="SSF64268">
    <property type="entry name" value="PX domain"/>
    <property type="match status" value="1"/>
</dbReference>
<proteinExistence type="inferred from homology"/>
<feature type="compositionally biased region" description="Polar residues" evidence="13">
    <location>
        <begin position="39"/>
        <end position="55"/>
    </location>
</feature>
<sequence>MAESTNPPPFSNQQFGKEEDDDNEDLFVSAIEVRHIGNHSKQASNENIKSSSTTIEDMMSGSGGDEIDLGDDTDVPTPVHSITVEEQSSFHTCTPDEENTDERNDPPAESKATLPTSSATTIGETVNVKTTSSIPAKVDAKKEVMNEVMEIKVGEATRVGDGMMNSHVVYKVTTKTNLPYFRKNVFSVNRRFSDFLGLRDKLAEKHVHLGRIVPPAPEKDAVGTAKVKMSKEDSLSSEFIDKRRAALERFLCRLAVHPTLKTDPDFREFLELDTELPKATNTSALSGAGVRRLFNKVGDTVNKMTYRMDESDPWFEEKQNQIDSLDQQLRKLYSSVEALIHHRKELTLTTGAFAKSAAMLGNSEEHTSLSCALSQLAETEEKIEQLYAEQVNRDVSYLSELLKDYIALIGAVKDVFHQRVKVYQTWQHAQQTLMKKRDQKVKLELAGRQDKISQINEEVLEWESKVSRGQEEFEGITKTIKGEMEKFEMNRICDFKANIITYMEGLLESQQQLIKYWEAFLPEAKAIA</sequence>
<dbReference type="SMART" id="SM00312">
    <property type="entry name" value="PX"/>
    <property type="match status" value="1"/>
</dbReference>
<gene>
    <name evidence="15" type="ORF">B4U80_08549</name>
</gene>
<dbReference type="SUPFAM" id="SSF103657">
    <property type="entry name" value="BAR/IMD domain-like"/>
    <property type="match status" value="1"/>
</dbReference>
<dbReference type="FunFam" id="1.20.1270.60:FF:000012">
    <property type="entry name" value="Sorting nexin 2"/>
    <property type="match status" value="1"/>
</dbReference>
<evidence type="ECO:0000259" key="14">
    <source>
        <dbReference type="PROSITE" id="PS50195"/>
    </source>
</evidence>
<evidence type="ECO:0000313" key="15">
    <source>
        <dbReference type="EMBL" id="RWS27615.1"/>
    </source>
</evidence>
<dbReference type="GO" id="GO:0035091">
    <property type="term" value="F:phosphatidylinositol binding"/>
    <property type="evidence" value="ECO:0007669"/>
    <property type="project" value="InterPro"/>
</dbReference>
<evidence type="ECO:0000256" key="11">
    <source>
        <dbReference type="ARBA" id="ARBA00023273"/>
    </source>
</evidence>
<keyword evidence="8" id="KW-0653">Protein transport</keyword>
<evidence type="ECO:0000256" key="10">
    <source>
        <dbReference type="ARBA" id="ARBA00023136"/>
    </source>
</evidence>
<keyword evidence="6" id="KW-0597">Phosphoprotein</keyword>
<keyword evidence="11" id="KW-0966">Cell projection</keyword>
<dbReference type="Proteomes" id="UP000288716">
    <property type="component" value="Unassembled WGS sequence"/>
</dbReference>
<dbReference type="CDD" id="cd07623">
    <property type="entry name" value="BAR_SNX1_2"/>
    <property type="match status" value="1"/>
</dbReference>
<evidence type="ECO:0000256" key="1">
    <source>
        <dbReference type="ARBA" id="ARBA00004316"/>
    </source>
</evidence>
<dbReference type="AlphaFoldDB" id="A0A443SJG2"/>
<evidence type="ECO:0000313" key="16">
    <source>
        <dbReference type="Proteomes" id="UP000288716"/>
    </source>
</evidence>
<comment type="function">
    <text evidence="12">Involved in several stages of intracellular trafficking. Interacts with membranes containing phosphatidylinositol 3-phosphate (PtdIns(3P)) or phosphatidylinositol 3,5-bisphosphate (PtdIns(3,5)P2). Acts in part as component of the retromer membrane-deforming SNX-BAR subcomplex. The SNX-BAR retromer mediates retrograde transport of cargo proteins from endosomes to the trans-Golgi network (TGN) and is involved in endosome-to-plasma membrane transport for cargo protein recycling. The SNX-BAR subcomplex functions to deform the donor membrane into a tubular profile called endosome-to-TGN transport carrier (ETC). Can sense membrane curvature and has in vitro vesicle-to-membrane remodeling activity. Required for retrograde endosome-to-TGN transport of TGN38. Promotes KALRN- and RHOG-dependent but retromer-independent membrane remodeling such as lamellipodium formation; the function is dependent on GEF activity of KALRN.</text>
</comment>
<dbReference type="FunFam" id="3.30.1520.10:FF:000016">
    <property type="entry name" value="Sorting nexin 2"/>
    <property type="match status" value="1"/>
</dbReference>
<dbReference type="VEuPathDB" id="VectorBase:LDEU004426"/>
<dbReference type="STRING" id="299467.A0A443SJG2"/>
<feature type="region of interest" description="Disordered" evidence="13">
    <location>
        <begin position="1"/>
        <end position="123"/>
    </location>
</feature>
<evidence type="ECO:0000256" key="7">
    <source>
        <dbReference type="ARBA" id="ARBA00022753"/>
    </source>
</evidence>
<dbReference type="Pfam" id="PF00787">
    <property type="entry name" value="PX"/>
    <property type="match status" value="1"/>
</dbReference>
<dbReference type="GO" id="GO:0042995">
    <property type="term" value="C:cell projection"/>
    <property type="evidence" value="ECO:0007669"/>
    <property type="project" value="UniProtKB-SubCell"/>
</dbReference>
<feature type="compositionally biased region" description="Pro residues" evidence="13">
    <location>
        <begin position="1"/>
        <end position="10"/>
    </location>
</feature>
<dbReference type="EMBL" id="NCKV01001885">
    <property type="protein sequence ID" value="RWS27615.1"/>
    <property type="molecule type" value="Genomic_DNA"/>
</dbReference>
<dbReference type="OrthoDB" id="271164at2759"/>
<dbReference type="Gene3D" id="3.30.1520.10">
    <property type="entry name" value="Phox-like domain"/>
    <property type="match status" value="1"/>
</dbReference>
<evidence type="ECO:0000256" key="3">
    <source>
        <dbReference type="ARBA" id="ARBA00010883"/>
    </source>
</evidence>
<dbReference type="InterPro" id="IPR036871">
    <property type="entry name" value="PX_dom_sf"/>
</dbReference>
<evidence type="ECO:0000256" key="2">
    <source>
        <dbReference type="ARBA" id="ARBA00004469"/>
    </source>
</evidence>
<keyword evidence="5" id="KW-0813">Transport</keyword>
<name>A0A443SJG2_9ACAR</name>
<keyword evidence="7" id="KW-0967">Endosome</keyword>
<dbReference type="GO" id="GO:0005829">
    <property type="term" value="C:cytosol"/>
    <property type="evidence" value="ECO:0007669"/>
    <property type="project" value="GOC"/>
</dbReference>